<dbReference type="Pfam" id="PF07715">
    <property type="entry name" value="Plug"/>
    <property type="match status" value="1"/>
</dbReference>
<dbReference type="PROSITE" id="PS52016">
    <property type="entry name" value="TONB_DEPENDENT_REC_3"/>
    <property type="match status" value="1"/>
</dbReference>
<dbReference type="InterPro" id="IPR012910">
    <property type="entry name" value="Plug_dom"/>
</dbReference>
<keyword evidence="2" id="KW-0732">Signal</keyword>
<feature type="signal peptide" evidence="2">
    <location>
        <begin position="1"/>
        <end position="20"/>
    </location>
</feature>
<dbReference type="RefSeq" id="WP_073208556.1">
    <property type="nucleotide sequence ID" value="NZ_FRBD01000012.1"/>
</dbReference>
<evidence type="ECO:0000259" key="3">
    <source>
        <dbReference type="Pfam" id="PF07715"/>
    </source>
</evidence>
<dbReference type="SUPFAM" id="SSF56935">
    <property type="entry name" value="Porins"/>
    <property type="match status" value="1"/>
</dbReference>
<dbReference type="GO" id="GO:0009279">
    <property type="term" value="C:cell outer membrane"/>
    <property type="evidence" value="ECO:0007669"/>
    <property type="project" value="UniProtKB-SubCell"/>
</dbReference>
<name>A0A1M6VBR7_XYLRU</name>
<dbReference type="OrthoDB" id="1032271at2"/>
<keyword evidence="1" id="KW-0998">Cell outer membrane</keyword>
<accession>A0A1M6VBR7</accession>
<dbReference type="AlphaFoldDB" id="A0A1M6VBR7"/>
<dbReference type="EMBL" id="FRBD01000012">
    <property type="protein sequence ID" value="SHK78746.1"/>
    <property type="molecule type" value="Genomic_DNA"/>
</dbReference>
<feature type="chain" id="PRO_5013110691" evidence="2">
    <location>
        <begin position="21"/>
        <end position="925"/>
    </location>
</feature>
<dbReference type="InterPro" id="IPR037066">
    <property type="entry name" value="Plug_dom_sf"/>
</dbReference>
<dbReference type="NCBIfam" id="TIGR04056">
    <property type="entry name" value="OMP_RagA_SusC"/>
    <property type="match status" value="1"/>
</dbReference>
<feature type="domain" description="TonB-dependent receptor plug" evidence="3">
    <location>
        <begin position="45"/>
        <end position="149"/>
    </location>
</feature>
<sequence length="925" mass="102356">MKTNRMLIIAVAAFSLTASAQVKLNDKNASTYDLGYGVEVSNFLSTASATTITGEELQQTSATNLAQALYGRLSGLTALSTGGFSGDENKGASFNIRGYHTLNDKSILILVDGYERPIDRLSVEEVESVTVLKDAAATALLGHEGINGAILVKTKRGSEGKTHVKADYSHKFLFSPEFADMVDGYQYAEAFNRARLNDGLSAAYTEQELELFKNGSAPCFYPNVNWHDLTFKNKAEEDHAYLSVYGGTNRVKFYTNIDYTDARGAFKDTKQSDYNAQLRQSKANIRTNLDFNLTSTTFMSVNLFGMFQETKRPSDIGADDATAAIYNLPASAFPLKTTTGIWGGNETYGDANPVAKIQESGFYKTHQRQLWVDAKLTQKLDFLLNGLSLFVGAGYANSSIYAENMHKAHEYGYERYTATIGDMNHVALTTFGNKETNLTFSNWNAGQWWKAKSSIGVNYKRSFLGNDHFSATAVYTNSGSSTDGRGNTIYRQNIMGAFHYDLQNRYIADLVFAGNGSNRTYPSKWAFSPTLSLGWIYAKTNDDLLNYGKLRASAGIQHTDYMPTHGMWLPTWDASHGYVIIGNNYNATWGASLGSFPTTDFSQETSTSFNLGTDLCLKNALDFSIDAFYQLRSHIMLSANNENSSVVGIQSAYNDVGKVKSYGFEVSAKYVKKYIPDLDLNLGANLSWARNEVTKYIGTPTYPLLDPVGHRVNEAWGLKSAGFFKNQADVDACNRQEYSTVTPGDIKYQDLNADQVINEFDMTSLDGATDIPELNYAFNIGVEYKGFGLNAWFQGTGNYMKYLPSAIWGGMANNGNLSVDYYNNCWDVAGNNALYPRLTTQNSSNNSQPSDIWFKSVHFLKMRNIEVYYKVPATLLSKLPLSGVKVFVQGENLLSFDNVDAMDAEVLSTAYPMFKGVNMGVTLTF</sequence>
<evidence type="ECO:0000313" key="4">
    <source>
        <dbReference type="EMBL" id="SHK78746.1"/>
    </source>
</evidence>
<protein>
    <submittedName>
        <fullName evidence="4">TonB-linked outer membrane protein, SusC/RagA family</fullName>
    </submittedName>
</protein>
<comment type="subcellular location">
    <subcellularLocation>
        <location evidence="1">Cell outer membrane</location>
        <topology evidence="1">Multi-pass membrane protein</topology>
    </subcellularLocation>
</comment>
<dbReference type="InterPro" id="IPR039426">
    <property type="entry name" value="TonB-dep_rcpt-like"/>
</dbReference>
<evidence type="ECO:0000313" key="5">
    <source>
        <dbReference type="Proteomes" id="UP000184130"/>
    </source>
</evidence>
<dbReference type="InterPro" id="IPR023996">
    <property type="entry name" value="TonB-dep_OMP_SusC/RagA"/>
</dbReference>
<comment type="similarity">
    <text evidence="1">Belongs to the TonB-dependent receptor family.</text>
</comment>
<keyword evidence="1" id="KW-0472">Membrane</keyword>
<reference evidence="4 5" key="1">
    <citation type="submission" date="2016-11" db="EMBL/GenBank/DDBJ databases">
        <authorList>
            <person name="Jaros S."/>
            <person name="Januszkiewicz K."/>
            <person name="Wedrychowicz H."/>
        </authorList>
    </citation>
    <scope>NUCLEOTIDE SEQUENCE [LARGE SCALE GENOMIC DNA]</scope>
    <source>
        <strain evidence="4 5">KHT3</strain>
    </source>
</reference>
<organism evidence="4 5">
    <name type="scientific">Xylanibacter ruminicola</name>
    <name type="common">Prevotella ruminicola</name>
    <dbReference type="NCBI Taxonomy" id="839"/>
    <lineage>
        <taxon>Bacteria</taxon>
        <taxon>Pseudomonadati</taxon>
        <taxon>Bacteroidota</taxon>
        <taxon>Bacteroidia</taxon>
        <taxon>Bacteroidales</taxon>
        <taxon>Prevotellaceae</taxon>
        <taxon>Xylanibacter</taxon>
    </lineage>
</organism>
<dbReference type="Gene3D" id="2.170.130.10">
    <property type="entry name" value="TonB-dependent receptor, plug domain"/>
    <property type="match status" value="1"/>
</dbReference>
<keyword evidence="1" id="KW-0813">Transport</keyword>
<proteinExistence type="inferred from homology"/>
<keyword evidence="1" id="KW-0812">Transmembrane</keyword>
<dbReference type="Proteomes" id="UP000184130">
    <property type="component" value="Unassembled WGS sequence"/>
</dbReference>
<evidence type="ECO:0000256" key="2">
    <source>
        <dbReference type="SAM" id="SignalP"/>
    </source>
</evidence>
<keyword evidence="1" id="KW-1134">Transmembrane beta strand</keyword>
<gene>
    <name evidence="4" type="ORF">SAMN05216463_11230</name>
</gene>
<evidence type="ECO:0000256" key="1">
    <source>
        <dbReference type="PROSITE-ProRule" id="PRU01360"/>
    </source>
</evidence>